<evidence type="ECO:0000256" key="6">
    <source>
        <dbReference type="ARBA" id="ARBA00040062"/>
    </source>
</evidence>
<comment type="similarity">
    <text evidence="4">Belongs to the YigI thioesterase family.</text>
</comment>
<comment type="catalytic activity">
    <reaction evidence="3">
        <text>a long-chain fatty acyl-CoA + H2O = a long-chain fatty acid + CoA + H(+)</text>
        <dbReference type="Rhea" id="RHEA:67680"/>
        <dbReference type="ChEBI" id="CHEBI:15377"/>
        <dbReference type="ChEBI" id="CHEBI:15378"/>
        <dbReference type="ChEBI" id="CHEBI:57287"/>
        <dbReference type="ChEBI" id="CHEBI:57560"/>
        <dbReference type="ChEBI" id="CHEBI:83139"/>
    </reaction>
</comment>
<dbReference type="PANTHER" id="PTHR43240">
    <property type="entry name" value="1,4-DIHYDROXY-2-NAPHTHOYL-COA THIOESTERASE 1"/>
    <property type="match status" value="1"/>
</dbReference>
<feature type="domain" description="Thioesterase" evidence="8">
    <location>
        <begin position="57"/>
        <end position="132"/>
    </location>
</feature>
<sequence>MTILMALPAPEPGFEDRVRDSFVRQRLMETIGARLVRVVADEVEIELPFRDDLTQQHGFLHAGVVTSVLDSAAGFAAYTRMPADAGVLSVEFKVNLLAPARGERLRVVGRTVRSGRSVSVVAADAFAVQNGEETHVAMLVGTMMTVRGRAGIAG</sequence>
<dbReference type="Pfam" id="PF03061">
    <property type="entry name" value="4HBT"/>
    <property type="match status" value="1"/>
</dbReference>
<evidence type="ECO:0000256" key="4">
    <source>
        <dbReference type="ARBA" id="ARBA00038381"/>
    </source>
</evidence>
<evidence type="ECO:0000313" key="9">
    <source>
        <dbReference type="EMBL" id="MBB6072591.1"/>
    </source>
</evidence>
<comment type="caution">
    <text evidence="9">The sequence shown here is derived from an EMBL/GenBank/DDBJ whole genome shotgun (WGS) entry which is preliminary data.</text>
</comment>
<evidence type="ECO:0000256" key="7">
    <source>
        <dbReference type="ARBA" id="ARBA00048062"/>
    </source>
</evidence>
<dbReference type="InterPro" id="IPR006683">
    <property type="entry name" value="Thioestr_dom"/>
</dbReference>
<evidence type="ECO:0000256" key="2">
    <source>
        <dbReference type="ARBA" id="ARBA00035880"/>
    </source>
</evidence>
<evidence type="ECO:0000256" key="1">
    <source>
        <dbReference type="ARBA" id="ARBA00022801"/>
    </source>
</evidence>
<dbReference type="PANTHER" id="PTHR43240:SF20">
    <property type="entry name" value="MEDIUM_LONG-CHAIN ACYL-COA THIOESTERASE YIGI"/>
    <property type="match status" value="1"/>
</dbReference>
<gene>
    <name evidence="9" type="ORF">HNQ61_004254</name>
</gene>
<dbReference type="Gene3D" id="3.10.129.10">
    <property type="entry name" value="Hotdog Thioesterase"/>
    <property type="match status" value="1"/>
</dbReference>
<reference evidence="9 10" key="1">
    <citation type="submission" date="2020-08" db="EMBL/GenBank/DDBJ databases">
        <title>Genomic Encyclopedia of Type Strains, Phase IV (KMG-IV): sequencing the most valuable type-strain genomes for metagenomic binning, comparative biology and taxonomic classification.</title>
        <authorList>
            <person name="Goeker M."/>
        </authorList>
    </citation>
    <scope>NUCLEOTIDE SEQUENCE [LARGE SCALE GENOMIC DNA]</scope>
    <source>
        <strain evidence="9 10">DSM 29007</strain>
    </source>
</reference>
<dbReference type="SUPFAM" id="SSF54637">
    <property type="entry name" value="Thioesterase/thiol ester dehydrase-isomerase"/>
    <property type="match status" value="1"/>
</dbReference>
<organism evidence="9 10">
    <name type="scientific">Longimicrobium terrae</name>
    <dbReference type="NCBI Taxonomy" id="1639882"/>
    <lineage>
        <taxon>Bacteria</taxon>
        <taxon>Pseudomonadati</taxon>
        <taxon>Gemmatimonadota</taxon>
        <taxon>Longimicrobiia</taxon>
        <taxon>Longimicrobiales</taxon>
        <taxon>Longimicrobiaceae</taxon>
        <taxon>Longimicrobium</taxon>
    </lineage>
</organism>
<dbReference type="InterPro" id="IPR003736">
    <property type="entry name" value="PAAI_dom"/>
</dbReference>
<dbReference type="InterPro" id="IPR029069">
    <property type="entry name" value="HotDog_dom_sf"/>
</dbReference>
<evidence type="ECO:0000256" key="5">
    <source>
        <dbReference type="ARBA" id="ARBA00038894"/>
    </source>
</evidence>
<name>A0A841H3B1_9BACT</name>
<dbReference type="EC" id="3.1.2.20" evidence="5"/>
<dbReference type="NCBIfam" id="TIGR00369">
    <property type="entry name" value="unchar_dom_1"/>
    <property type="match status" value="1"/>
</dbReference>
<evidence type="ECO:0000256" key="3">
    <source>
        <dbReference type="ARBA" id="ARBA00036002"/>
    </source>
</evidence>
<dbReference type="GO" id="GO:0047617">
    <property type="term" value="F:fatty acyl-CoA hydrolase activity"/>
    <property type="evidence" value="ECO:0007669"/>
    <property type="project" value="UniProtKB-EC"/>
</dbReference>
<keyword evidence="10" id="KW-1185">Reference proteome</keyword>
<comment type="catalytic activity">
    <reaction evidence="7">
        <text>a medium-chain fatty acyl-CoA + H2O = a medium-chain fatty acid + CoA + H(+)</text>
        <dbReference type="Rhea" id="RHEA:68184"/>
        <dbReference type="ChEBI" id="CHEBI:15377"/>
        <dbReference type="ChEBI" id="CHEBI:15378"/>
        <dbReference type="ChEBI" id="CHEBI:57287"/>
        <dbReference type="ChEBI" id="CHEBI:59558"/>
        <dbReference type="ChEBI" id="CHEBI:90546"/>
    </reaction>
</comment>
<dbReference type="Proteomes" id="UP000582837">
    <property type="component" value="Unassembled WGS sequence"/>
</dbReference>
<dbReference type="AlphaFoldDB" id="A0A841H3B1"/>
<accession>A0A841H3B1</accession>
<proteinExistence type="inferred from homology"/>
<evidence type="ECO:0000313" key="10">
    <source>
        <dbReference type="Proteomes" id="UP000582837"/>
    </source>
</evidence>
<dbReference type="RefSeq" id="WP_205761248.1">
    <property type="nucleotide sequence ID" value="NZ_JABDTL010000001.1"/>
</dbReference>
<dbReference type="CDD" id="cd03443">
    <property type="entry name" value="PaaI_thioesterase"/>
    <property type="match status" value="1"/>
</dbReference>
<dbReference type="EMBL" id="JACHIA010000016">
    <property type="protein sequence ID" value="MBB6072591.1"/>
    <property type="molecule type" value="Genomic_DNA"/>
</dbReference>
<evidence type="ECO:0000259" key="8">
    <source>
        <dbReference type="Pfam" id="PF03061"/>
    </source>
</evidence>
<keyword evidence="1" id="KW-0378">Hydrolase</keyword>
<protein>
    <recommendedName>
        <fullName evidence="6">Medium/long-chain acyl-CoA thioesterase YigI</fullName>
        <ecNumber evidence="5">3.1.2.20</ecNumber>
    </recommendedName>
</protein>
<comment type="catalytic activity">
    <reaction evidence="2">
        <text>a fatty acyl-CoA + H2O = a fatty acid + CoA + H(+)</text>
        <dbReference type="Rhea" id="RHEA:16781"/>
        <dbReference type="ChEBI" id="CHEBI:15377"/>
        <dbReference type="ChEBI" id="CHEBI:15378"/>
        <dbReference type="ChEBI" id="CHEBI:28868"/>
        <dbReference type="ChEBI" id="CHEBI:57287"/>
        <dbReference type="ChEBI" id="CHEBI:77636"/>
        <dbReference type="EC" id="3.1.2.20"/>
    </reaction>
</comment>